<dbReference type="InterPro" id="IPR043502">
    <property type="entry name" value="DNA/RNA_pol_sf"/>
</dbReference>
<dbReference type="PANTHER" id="PTHR15503:SF22">
    <property type="entry name" value="TRANSPOSON TY3-I GAG POLYPROTEIN"/>
    <property type="match status" value="1"/>
</dbReference>
<accession>A0AAP0NUW6</accession>
<name>A0AAP0NUW6_9MAGN</name>
<sequence>MTYLLHLSLTHLSDSPSPTSPHDDAHLCTELRDLLHQFLEVFDKPYDLPPSPPTDHQIPLIPGYVPINVKPYRYPQFQKNEIKLLVKEMLEYGVIRPSTSPFSTPILLVKKKDGS</sequence>
<dbReference type="SUPFAM" id="SSF56672">
    <property type="entry name" value="DNA/RNA polymerases"/>
    <property type="match status" value="1"/>
</dbReference>
<evidence type="ECO:0000313" key="2">
    <source>
        <dbReference type="Proteomes" id="UP001419268"/>
    </source>
</evidence>
<organism evidence="1 2">
    <name type="scientific">Stephania cephalantha</name>
    <dbReference type="NCBI Taxonomy" id="152367"/>
    <lineage>
        <taxon>Eukaryota</taxon>
        <taxon>Viridiplantae</taxon>
        <taxon>Streptophyta</taxon>
        <taxon>Embryophyta</taxon>
        <taxon>Tracheophyta</taxon>
        <taxon>Spermatophyta</taxon>
        <taxon>Magnoliopsida</taxon>
        <taxon>Ranunculales</taxon>
        <taxon>Menispermaceae</taxon>
        <taxon>Menispermoideae</taxon>
        <taxon>Cissampelideae</taxon>
        <taxon>Stephania</taxon>
    </lineage>
</organism>
<dbReference type="PANTHER" id="PTHR15503">
    <property type="entry name" value="LDOC1 RELATED"/>
    <property type="match status" value="1"/>
</dbReference>
<dbReference type="InterPro" id="IPR032567">
    <property type="entry name" value="RTL1-rel"/>
</dbReference>
<dbReference type="Proteomes" id="UP001419268">
    <property type="component" value="Unassembled WGS sequence"/>
</dbReference>
<gene>
    <name evidence="1" type="ORF">Scep_016678</name>
</gene>
<proteinExistence type="predicted"/>
<keyword evidence="2" id="KW-1185">Reference proteome</keyword>
<protein>
    <submittedName>
        <fullName evidence="1">Uncharacterized protein</fullName>
    </submittedName>
</protein>
<dbReference type="AlphaFoldDB" id="A0AAP0NUW6"/>
<reference evidence="1 2" key="1">
    <citation type="submission" date="2024-01" db="EMBL/GenBank/DDBJ databases">
        <title>Genome assemblies of Stephania.</title>
        <authorList>
            <person name="Yang L."/>
        </authorList>
    </citation>
    <scope>NUCLEOTIDE SEQUENCE [LARGE SCALE GENOMIC DNA]</scope>
    <source>
        <strain evidence="1">JXDWG</strain>
        <tissue evidence="1">Leaf</tissue>
    </source>
</reference>
<evidence type="ECO:0000313" key="1">
    <source>
        <dbReference type="EMBL" id="KAK9118585.1"/>
    </source>
</evidence>
<dbReference type="EMBL" id="JBBNAG010000007">
    <property type="protein sequence ID" value="KAK9118585.1"/>
    <property type="molecule type" value="Genomic_DNA"/>
</dbReference>
<dbReference type="Gene3D" id="3.10.10.10">
    <property type="entry name" value="HIV Type 1 Reverse Transcriptase, subunit A, domain 1"/>
    <property type="match status" value="1"/>
</dbReference>
<comment type="caution">
    <text evidence="1">The sequence shown here is derived from an EMBL/GenBank/DDBJ whole genome shotgun (WGS) entry which is preliminary data.</text>
</comment>